<feature type="transmembrane region" description="Helical" evidence="2">
    <location>
        <begin position="205"/>
        <end position="226"/>
    </location>
</feature>
<reference evidence="3 4" key="4">
    <citation type="journal article" date="2016" name="MSphere">
        <title>Complete Genome Sequence of Elephant Endotheliotropic Herpesvirus 4, the First Example of a GC-Rich Branch Proboscivirus.</title>
        <authorList>
            <person name="Ling P.D."/>
            <person name="Long S.Y."/>
            <person name="Fuery A."/>
            <person name="Peng R.S."/>
            <person name="Heaggans S.Y."/>
            <person name="Qin X."/>
            <person name="Worley K.C."/>
            <person name="Dugan S."/>
            <person name="Hayward G.S."/>
        </authorList>
    </citation>
    <scope>NUCLEOTIDE SEQUENCE [LARGE SCALE GENOMIC DNA]</scope>
    <source>
        <strain evidence="3">North American NAP69</strain>
    </source>
</reference>
<keyword evidence="2" id="KW-0472">Membrane</keyword>
<dbReference type="RefSeq" id="YP_009179231.1">
    <property type="nucleotide sequence ID" value="NC_028379.1"/>
</dbReference>
<evidence type="ECO:0000313" key="4">
    <source>
        <dbReference type="Proteomes" id="UP000161618"/>
    </source>
</evidence>
<accession>A0A0S1TQI6</accession>
<evidence type="ECO:0000256" key="1">
    <source>
        <dbReference type="SAM" id="MobiDB-lite"/>
    </source>
</evidence>
<dbReference type="GeneID" id="26196633"/>
<protein>
    <submittedName>
        <fullName evidence="3">Protein E1</fullName>
    </submittedName>
</protein>
<evidence type="ECO:0000313" key="3">
    <source>
        <dbReference type="EMBL" id="ALM25924.1"/>
    </source>
</evidence>
<feature type="transmembrane region" description="Helical" evidence="2">
    <location>
        <begin position="414"/>
        <end position="436"/>
    </location>
</feature>
<feature type="transmembrane region" description="Helical" evidence="2">
    <location>
        <begin position="275"/>
        <end position="296"/>
    </location>
</feature>
<feature type="region of interest" description="Disordered" evidence="1">
    <location>
        <begin position="467"/>
        <end position="487"/>
    </location>
</feature>
<feature type="transmembrane region" description="Helical" evidence="2">
    <location>
        <begin position="246"/>
        <end position="263"/>
    </location>
</feature>
<dbReference type="EMBL" id="KT832477">
    <property type="protein sequence ID" value="ALM25924.1"/>
    <property type="molecule type" value="Genomic_DNA"/>
</dbReference>
<proteinExistence type="predicted"/>
<keyword evidence="2" id="KW-0812">Transmembrane</keyword>
<feature type="transmembrane region" description="Helical" evidence="2">
    <location>
        <begin position="388"/>
        <end position="405"/>
    </location>
</feature>
<evidence type="ECO:0000256" key="2">
    <source>
        <dbReference type="SAM" id="Phobius"/>
    </source>
</evidence>
<reference evidence="3 4" key="5">
    <citation type="journal article" date="2016" name="MSphere">
        <title>Comparison of the Gene Coding Contents and Other Unusual Features of the GC-Rich and AT-Rich Branch Probosciviruses.</title>
        <authorList>
            <person name="Ling P.D."/>
            <person name="Long S.Y."/>
            <person name="Zong J.C."/>
            <person name="Heaggans S.Y."/>
            <person name="Qin X."/>
            <person name="Hayward G.S."/>
        </authorList>
    </citation>
    <scope>NUCLEOTIDE SEQUENCE [LARGE SCALE GENOMIC DNA]</scope>
    <source>
        <strain evidence="3">North American NAP69</strain>
    </source>
</reference>
<dbReference type="KEGG" id="vg:26196633"/>
<reference evidence="4" key="2">
    <citation type="journal article" date="2011" name="Vet. Microbiol.">
        <title>Detection and evaluation of novel herpesviruses in routine and pathological samples from Asian and African elephants: identification of two new probosciviruses (EEHV5 and EEHV6) and two new gammaherpesviruses (EGHV3B and EGHV5).</title>
        <authorList>
            <person name="Latimer E"/>
            <person name="Zong JC"/>
            <person name="Heaggans SY"/>
            <person name="Richman LK"/>
            <person name="Hayward GS."/>
        </authorList>
    </citation>
    <scope>NUCLEOTIDE SEQUENCE [LARGE SCALE GENOMIC DNA]</scope>
</reference>
<gene>
    <name evidence="3" type="primary">E1</name>
</gene>
<feature type="transmembrane region" description="Helical" evidence="2">
    <location>
        <begin position="442"/>
        <end position="461"/>
    </location>
</feature>
<reference evidence="4" key="1">
    <citation type="journal article" date="2009" name="Vet. Pathol.">
        <title>Clinico-pathologic features of fatal disease attributed to new variants of endotheliotropic herpesviruses in two Asian elephants (Elephas maximus).</title>
        <authorList>
            <person name="Garner M.M."/>
            <person name="Helmick K."/>
            <person name="Ochsenreiter J."/>
            <person name="Richman L.K."/>
            <person name="Latimer E."/>
            <person name="Wise A.G."/>
            <person name="Maes R.K."/>
            <person name="Kiupel M."/>
            <person name="Nordhausen R.W."/>
            <person name="Zong J.C."/>
            <person name="Hayward G.S."/>
        </authorList>
    </citation>
    <scope>NUCLEOTIDE SEQUENCE [LARGE SCALE GENOMIC DNA]</scope>
</reference>
<feature type="region of interest" description="Disordered" evidence="1">
    <location>
        <begin position="23"/>
        <end position="128"/>
    </location>
</feature>
<keyword evidence="4" id="KW-1185">Reference proteome</keyword>
<reference evidence="4" key="3">
    <citation type="journal article" date="2014" name="J. Virol.">
        <title>Comparative genome analysis of four elephant endotheliotropic herpesviruses, EEHV3, EEHV4, EEHV5, and EEHV6, from cases of hemorrhagic disease or viremia.</title>
        <authorList>
            <person name="Zong JC"/>
            <person name="Latimer EM"/>
            <person name="Long SY"/>
            <person name="Richman LK"/>
            <person name="Heaggans SY"/>
            <person name="Hayward GS."/>
        </authorList>
    </citation>
    <scope>NUCLEOTIDE SEQUENCE [LARGE SCALE GENOMIC DNA]</scope>
</reference>
<feature type="transmembrane region" description="Helical" evidence="2">
    <location>
        <begin position="308"/>
        <end position="325"/>
    </location>
</feature>
<organism evidence="3 4">
    <name type="scientific">Elephant endotheliotropic herpesvirus 4</name>
    <dbReference type="NCBI Taxonomy" id="548914"/>
    <lineage>
        <taxon>Viruses</taxon>
        <taxon>Duplodnaviria</taxon>
        <taxon>Heunggongvirae</taxon>
        <taxon>Peploviricota</taxon>
        <taxon>Herviviricetes</taxon>
        <taxon>Herpesvirales</taxon>
        <taxon>Orthoherpesviridae</taxon>
        <taxon>Betaherpesvirinae</taxon>
        <taxon>Proboscivirus</taxon>
    </lineage>
</organism>
<sequence>MRAGAAAALVLAILSRCVGLTAPTTTTTSTTASNTTNTTSTSPTLSTSVQSSSPSSTTSSSSPSTSPSSPSPSTAVTTSATSATSRSSSASPSSASTLSSSSLSATPSSTSPVTSNSSTAGSNASASTTTNITTATAAAPTNSSSANGTVSCTIVTFTMFWKTLTIRTIPEVGRPTSYEQSGSTSHTVVLPADPGHVMPEARARFLVVMAAMCLVTTTVLAVLLLLRGYRDPTGRDNLFPPNSKHLQLLVFMSAIALAGYSAHAAENPATPNHDFGNLALTLGYAALFAATCDAFLRQTLAVTLPAHALLFGALFCVGSGGVVLLKCHDTPRQLSNIALPEIPQYFAEWNDSRTYNRTLVTVNNDEVRRVFAAAVLRVVRDVRATTHIYPYALLTAAVLLAACRLRKDDKYVRVLLLTLCPSWVCWTLHLCVTGSLLPDPCVSLTLAYILLLCYAIPISAARKVPRRPTVFTQPQQQKKSHGEGGPFPFHHAYPSRSLMMTGGQDTKRLLLPGYP</sequence>
<keyword evidence="2" id="KW-1133">Transmembrane helix</keyword>
<dbReference type="Proteomes" id="UP000161618">
    <property type="component" value="Segment"/>
</dbReference>
<name>A0A0S1TQI6_9BETA</name>